<sequence length="220" mass="24467">MFSNITTFHLNSTYEFEMKTKFYIGYGDYEEGYYNSVYDCKRGVNNSCNSSVPYTSYYEFVPSFSNGNSCFTFGNPIFYKGHAFQAMSSLSNDDSQGFGQIIGADYSEMKPGFFSAVGCNSNENSNNVIYSLQQYCTNTENYTLSAQTSTCDSFNASFEILNEKAQLAAGSIKIDFDDILSRLNITLINGTILKNSILNCTAPNCGFYLNSNLGMCPRGI</sequence>
<accession>A0A914C3A5</accession>
<dbReference type="Proteomes" id="UP000887540">
    <property type="component" value="Unplaced"/>
</dbReference>
<dbReference type="WBParaSite" id="ACRNAN_Path_195.g685.t1">
    <property type="protein sequence ID" value="ACRNAN_Path_195.g685.t1"/>
    <property type="gene ID" value="ACRNAN_Path_195.g685"/>
</dbReference>
<proteinExistence type="predicted"/>
<organism evidence="1 2">
    <name type="scientific">Acrobeloides nanus</name>
    <dbReference type="NCBI Taxonomy" id="290746"/>
    <lineage>
        <taxon>Eukaryota</taxon>
        <taxon>Metazoa</taxon>
        <taxon>Ecdysozoa</taxon>
        <taxon>Nematoda</taxon>
        <taxon>Chromadorea</taxon>
        <taxon>Rhabditida</taxon>
        <taxon>Tylenchina</taxon>
        <taxon>Cephalobomorpha</taxon>
        <taxon>Cephaloboidea</taxon>
        <taxon>Cephalobidae</taxon>
        <taxon>Acrobeloides</taxon>
    </lineage>
</organism>
<dbReference type="AlphaFoldDB" id="A0A914C3A5"/>
<evidence type="ECO:0000313" key="2">
    <source>
        <dbReference type="WBParaSite" id="ACRNAN_Path_195.g685.t1"/>
    </source>
</evidence>
<protein>
    <submittedName>
        <fullName evidence="2">Uncharacterized protein</fullName>
    </submittedName>
</protein>
<name>A0A914C3A5_9BILA</name>
<keyword evidence="1" id="KW-1185">Reference proteome</keyword>
<evidence type="ECO:0000313" key="1">
    <source>
        <dbReference type="Proteomes" id="UP000887540"/>
    </source>
</evidence>
<reference evidence="2" key="1">
    <citation type="submission" date="2022-11" db="UniProtKB">
        <authorList>
            <consortium name="WormBaseParasite"/>
        </authorList>
    </citation>
    <scope>IDENTIFICATION</scope>
</reference>